<gene>
    <name evidence="1" type="ORF">IMCC3135_02415</name>
</gene>
<dbReference type="AlphaFoldDB" id="A0A2Z2NH30"/>
<name>A0A2Z2NH30_9GAMM</name>
<evidence type="ECO:0000313" key="2">
    <source>
        <dbReference type="Proteomes" id="UP000250079"/>
    </source>
</evidence>
<sequence>MSSTGTAEWMLSGAGQPSMPTSLLIKGINNLGGSLFETSSESASTVQSEVRAGNENSSSVDRYVLSIKESSVENTRMFKIRESGRKLWKDHFPTAAVDFLELQNFVSARTDSQKIWSDYPLKTIRENAWHRSCNFYGMIEAAKKLTEFPENWNGCGGVPLTIDNFNRSIDLLYLLSKYEVHNPYLYPSPRGGLIAEVGSKNSRITIIIDSDIGLLHTRNQSEQIEFDFSLGDSFNNLLKHLSGLLDR</sequence>
<organism evidence="1 2">
    <name type="scientific">Granulosicoccus antarcticus IMCC3135</name>
    <dbReference type="NCBI Taxonomy" id="1192854"/>
    <lineage>
        <taxon>Bacteria</taxon>
        <taxon>Pseudomonadati</taxon>
        <taxon>Pseudomonadota</taxon>
        <taxon>Gammaproteobacteria</taxon>
        <taxon>Chromatiales</taxon>
        <taxon>Granulosicoccaceae</taxon>
        <taxon>Granulosicoccus</taxon>
    </lineage>
</organism>
<accession>A0A2Z2NH30</accession>
<dbReference type="OrthoDB" id="9774673at2"/>
<proteinExistence type="predicted"/>
<reference evidence="1 2" key="1">
    <citation type="submission" date="2016-12" db="EMBL/GenBank/DDBJ databases">
        <authorList>
            <person name="Song W.-J."/>
            <person name="Kurnit D.M."/>
        </authorList>
    </citation>
    <scope>NUCLEOTIDE SEQUENCE [LARGE SCALE GENOMIC DNA]</scope>
    <source>
        <strain evidence="1 2">IMCC3135</strain>
    </source>
</reference>
<protein>
    <submittedName>
        <fullName evidence="1">Uncharacterized protein</fullName>
    </submittedName>
</protein>
<dbReference type="KEGG" id="gai:IMCC3135_02415"/>
<dbReference type="Proteomes" id="UP000250079">
    <property type="component" value="Chromosome"/>
</dbReference>
<evidence type="ECO:0000313" key="1">
    <source>
        <dbReference type="EMBL" id="ASJ70596.1"/>
    </source>
</evidence>
<dbReference type="RefSeq" id="WP_157735718.1">
    <property type="nucleotide sequence ID" value="NZ_CP018632.1"/>
</dbReference>
<keyword evidence="2" id="KW-1185">Reference proteome</keyword>
<dbReference type="EMBL" id="CP018632">
    <property type="protein sequence ID" value="ASJ70596.1"/>
    <property type="molecule type" value="Genomic_DNA"/>
</dbReference>